<keyword evidence="6" id="KW-1185">Reference proteome</keyword>
<evidence type="ECO:0000313" key="5">
    <source>
        <dbReference type="EMBL" id="RWS22850.1"/>
    </source>
</evidence>
<evidence type="ECO:0000256" key="1">
    <source>
        <dbReference type="ARBA" id="ARBA00004123"/>
    </source>
</evidence>
<evidence type="ECO:0000259" key="4">
    <source>
        <dbReference type="Pfam" id="PF12031"/>
    </source>
</evidence>
<dbReference type="Pfam" id="PF12031">
    <property type="entry name" value="BAF250_C"/>
    <property type="match status" value="1"/>
</dbReference>
<evidence type="ECO:0000256" key="2">
    <source>
        <dbReference type="ARBA" id="ARBA00023242"/>
    </source>
</evidence>
<dbReference type="GO" id="GO:0005654">
    <property type="term" value="C:nucleoplasm"/>
    <property type="evidence" value="ECO:0007669"/>
    <property type="project" value="TreeGrafter"/>
</dbReference>
<sequence>MSKHCGLLLILGRLILFNHRHSRKKRNFEKVNVDELFNIGVEKIDDNNNAPLDREWWWETLHLIRENTLVTLANISGQLDLSPFSEKISLPILDGLLHWSVCPSSYAQDNLPTSSLSTLSPQRLSLEALVKLSTLESNVDLIIATPPWNRLDRLYKLLAKLLNRNEDQTLREFSLVLLVNFATADTSIARAIALTGNAVPQLISFVEQSEQSALSVANSQGINALRENPELMGTTLDMVRRAAACLRCLSRIPDNRPLFLSFQQRLLALVMSQILDQGVASIIADVIYECSLFESDNSAEMDCDKSDRLDRSAKCVVSNKEAKSSVKSPSKTSVETNGESENSEKSDKSESSENSTVNSEPKSSSS</sequence>
<feature type="compositionally biased region" description="Low complexity" evidence="3">
    <location>
        <begin position="325"/>
        <end position="334"/>
    </location>
</feature>
<dbReference type="GO" id="GO:0035060">
    <property type="term" value="C:brahma complex"/>
    <property type="evidence" value="ECO:0007669"/>
    <property type="project" value="InterPro"/>
</dbReference>
<feature type="region of interest" description="Disordered" evidence="3">
    <location>
        <begin position="318"/>
        <end position="366"/>
    </location>
</feature>
<dbReference type="GO" id="GO:0045893">
    <property type="term" value="P:positive regulation of DNA-templated transcription"/>
    <property type="evidence" value="ECO:0007669"/>
    <property type="project" value="TreeGrafter"/>
</dbReference>
<dbReference type="AlphaFoldDB" id="A0A443S5N4"/>
<dbReference type="Gene3D" id="1.25.10.10">
    <property type="entry name" value="Leucine-rich Repeat Variant"/>
    <property type="match status" value="1"/>
</dbReference>
<dbReference type="Proteomes" id="UP000288716">
    <property type="component" value="Unassembled WGS sequence"/>
</dbReference>
<dbReference type="InterPro" id="IPR033388">
    <property type="entry name" value="BAF250_C"/>
</dbReference>
<dbReference type="GO" id="GO:0031491">
    <property type="term" value="F:nucleosome binding"/>
    <property type="evidence" value="ECO:0007669"/>
    <property type="project" value="TreeGrafter"/>
</dbReference>
<accession>A0A443S5N4</accession>
<dbReference type="InterPro" id="IPR011989">
    <property type="entry name" value="ARM-like"/>
</dbReference>
<dbReference type="OrthoDB" id="8709537at2759"/>
<dbReference type="GO" id="GO:0016514">
    <property type="term" value="C:SWI/SNF complex"/>
    <property type="evidence" value="ECO:0007669"/>
    <property type="project" value="InterPro"/>
</dbReference>
<dbReference type="SUPFAM" id="SSF48371">
    <property type="entry name" value="ARM repeat"/>
    <property type="match status" value="1"/>
</dbReference>
<comment type="caution">
    <text evidence="5">The sequence shown here is derived from an EMBL/GenBank/DDBJ whole genome shotgun (WGS) entry which is preliminary data.</text>
</comment>
<dbReference type="InterPro" id="IPR021906">
    <property type="entry name" value="BAF250/Osa"/>
</dbReference>
<dbReference type="GO" id="GO:0006357">
    <property type="term" value="P:regulation of transcription by RNA polymerase II"/>
    <property type="evidence" value="ECO:0007669"/>
    <property type="project" value="TreeGrafter"/>
</dbReference>
<dbReference type="GO" id="GO:0071565">
    <property type="term" value="C:nBAF complex"/>
    <property type="evidence" value="ECO:0007669"/>
    <property type="project" value="TreeGrafter"/>
</dbReference>
<dbReference type="EMBL" id="NCKV01007742">
    <property type="protein sequence ID" value="RWS22850.1"/>
    <property type="molecule type" value="Genomic_DNA"/>
</dbReference>
<dbReference type="PANTHER" id="PTHR12656">
    <property type="entry name" value="BRG-1 ASSOCIATED FACTOR 250 BAF250"/>
    <property type="match status" value="1"/>
</dbReference>
<feature type="compositionally biased region" description="Basic and acidic residues" evidence="3">
    <location>
        <begin position="342"/>
        <end position="351"/>
    </location>
</feature>
<name>A0A443S5N4_9ACAR</name>
<dbReference type="PANTHER" id="PTHR12656:SF5">
    <property type="entry name" value="TRITHORAX GROUP PROTEIN OSA"/>
    <property type="match status" value="1"/>
</dbReference>
<dbReference type="VEuPathDB" id="VectorBase:LDEU009191"/>
<gene>
    <name evidence="5" type="ORF">B4U80_05644</name>
</gene>
<proteinExistence type="predicted"/>
<organism evidence="5 6">
    <name type="scientific">Leptotrombidium deliense</name>
    <dbReference type="NCBI Taxonomy" id="299467"/>
    <lineage>
        <taxon>Eukaryota</taxon>
        <taxon>Metazoa</taxon>
        <taxon>Ecdysozoa</taxon>
        <taxon>Arthropoda</taxon>
        <taxon>Chelicerata</taxon>
        <taxon>Arachnida</taxon>
        <taxon>Acari</taxon>
        <taxon>Acariformes</taxon>
        <taxon>Trombidiformes</taxon>
        <taxon>Prostigmata</taxon>
        <taxon>Anystina</taxon>
        <taxon>Parasitengona</taxon>
        <taxon>Trombiculoidea</taxon>
        <taxon>Trombiculidae</taxon>
        <taxon>Leptotrombidium</taxon>
    </lineage>
</organism>
<evidence type="ECO:0000256" key="3">
    <source>
        <dbReference type="SAM" id="MobiDB-lite"/>
    </source>
</evidence>
<evidence type="ECO:0000313" key="6">
    <source>
        <dbReference type="Proteomes" id="UP000288716"/>
    </source>
</evidence>
<protein>
    <submittedName>
        <fullName evidence="5">Trithorax group protein osa-like protein</fullName>
    </submittedName>
</protein>
<dbReference type="InterPro" id="IPR016024">
    <property type="entry name" value="ARM-type_fold"/>
</dbReference>
<feature type="domain" description="SWI/SNF-like complex subunit BAF250 C-terminal" evidence="4">
    <location>
        <begin position="1"/>
        <end position="239"/>
    </location>
</feature>
<dbReference type="STRING" id="299467.A0A443S5N4"/>
<keyword evidence="2" id="KW-0539">Nucleus</keyword>
<reference evidence="5 6" key="1">
    <citation type="journal article" date="2018" name="Gigascience">
        <title>Genomes of trombidid mites reveal novel predicted allergens and laterally-transferred genes associated with secondary metabolism.</title>
        <authorList>
            <person name="Dong X."/>
            <person name="Chaisiri K."/>
            <person name="Xia D."/>
            <person name="Armstrong S.D."/>
            <person name="Fang Y."/>
            <person name="Donnelly M.J."/>
            <person name="Kadowaki T."/>
            <person name="McGarry J.W."/>
            <person name="Darby A.C."/>
            <person name="Makepeace B.L."/>
        </authorList>
    </citation>
    <scope>NUCLEOTIDE SEQUENCE [LARGE SCALE GENOMIC DNA]</scope>
    <source>
        <strain evidence="5">UoL-UT</strain>
    </source>
</reference>
<comment type="subcellular location">
    <subcellularLocation>
        <location evidence="1">Nucleus</location>
    </subcellularLocation>
</comment>
<dbReference type="GO" id="GO:0006338">
    <property type="term" value="P:chromatin remodeling"/>
    <property type="evidence" value="ECO:0007669"/>
    <property type="project" value="InterPro"/>
</dbReference>